<dbReference type="AlphaFoldDB" id="A0A6J8CM58"/>
<feature type="region of interest" description="Disordered" evidence="3">
    <location>
        <begin position="304"/>
        <end position="366"/>
    </location>
</feature>
<dbReference type="Gene3D" id="2.60.120.820">
    <property type="entry name" value="PHR domain"/>
    <property type="match status" value="1"/>
</dbReference>
<dbReference type="SMART" id="SM00875">
    <property type="entry name" value="BACK"/>
    <property type="match status" value="1"/>
</dbReference>
<dbReference type="Pfam" id="PF07707">
    <property type="entry name" value="BACK"/>
    <property type="match status" value="1"/>
</dbReference>
<comment type="subcellular location">
    <subcellularLocation>
        <location evidence="1">Cytoplasm</location>
    </subcellularLocation>
</comment>
<evidence type="ECO:0000256" key="1">
    <source>
        <dbReference type="ARBA" id="ARBA00004496"/>
    </source>
</evidence>
<organism evidence="5 7">
    <name type="scientific">Mytilus coruscus</name>
    <name type="common">Sea mussel</name>
    <dbReference type="NCBI Taxonomy" id="42192"/>
    <lineage>
        <taxon>Eukaryota</taxon>
        <taxon>Metazoa</taxon>
        <taxon>Spiralia</taxon>
        <taxon>Lophotrochozoa</taxon>
        <taxon>Mollusca</taxon>
        <taxon>Bivalvia</taxon>
        <taxon>Autobranchia</taxon>
        <taxon>Pteriomorphia</taxon>
        <taxon>Mytilida</taxon>
        <taxon>Mytiloidea</taxon>
        <taxon>Mytilidae</taxon>
        <taxon>Mytilinae</taxon>
        <taxon>Mytilus</taxon>
    </lineage>
</organism>
<dbReference type="GO" id="GO:0022008">
    <property type="term" value="P:neurogenesis"/>
    <property type="evidence" value="ECO:0007669"/>
    <property type="project" value="TreeGrafter"/>
</dbReference>
<dbReference type="PROSITE" id="PS50097">
    <property type="entry name" value="BTB"/>
    <property type="match status" value="1"/>
</dbReference>
<feature type="compositionally biased region" description="Polar residues" evidence="3">
    <location>
        <begin position="331"/>
        <end position="343"/>
    </location>
</feature>
<dbReference type="SUPFAM" id="SSF54695">
    <property type="entry name" value="POZ domain"/>
    <property type="match status" value="1"/>
</dbReference>
<dbReference type="OrthoDB" id="6072904at2759"/>
<dbReference type="PANTHER" id="PTHR45774:SF3">
    <property type="entry name" value="BTB (POZ) DOMAIN-CONTAINING 2B-RELATED"/>
    <property type="match status" value="1"/>
</dbReference>
<evidence type="ECO:0000259" key="4">
    <source>
        <dbReference type="PROSITE" id="PS50097"/>
    </source>
</evidence>
<evidence type="ECO:0000313" key="7">
    <source>
        <dbReference type="Proteomes" id="UP000507470"/>
    </source>
</evidence>
<dbReference type="InterPro" id="IPR038648">
    <property type="entry name" value="PHR_sf"/>
</dbReference>
<dbReference type="Pfam" id="PF00651">
    <property type="entry name" value="BTB"/>
    <property type="match status" value="1"/>
</dbReference>
<dbReference type="EMBL" id="CACVKT020005663">
    <property type="protein sequence ID" value="CAC5397085.1"/>
    <property type="molecule type" value="Genomic_DNA"/>
</dbReference>
<accession>A0A6J8CM58</accession>
<dbReference type="Proteomes" id="UP000507470">
    <property type="component" value="Unassembled WGS sequence"/>
</dbReference>
<dbReference type="GO" id="GO:0005829">
    <property type="term" value="C:cytosol"/>
    <property type="evidence" value="ECO:0007669"/>
    <property type="project" value="TreeGrafter"/>
</dbReference>
<evidence type="ECO:0000256" key="2">
    <source>
        <dbReference type="ARBA" id="ARBA00022490"/>
    </source>
</evidence>
<reference evidence="5 7" key="1">
    <citation type="submission" date="2020-06" db="EMBL/GenBank/DDBJ databases">
        <authorList>
            <person name="Li R."/>
            <person name="Bekaert M."/>
        </authorList>
    </citation>
    <scope>NUCLEOTIDE SEQUENCE [LARGE SCALE GENOMIC DNA]</scope>
    <source>
        <strain evidence="7">wild</strain>
        <strain evidence="5">Wild</strain>
    </source>
</reference>
<feature type="compositionally biased region" description="Polar residues" evidence="3">
    <location>
        <begin position="352"/>
        <end position="364"/>
    </location>
</feature>
<dbReference type="InterPro" id="IPR011705">
    <property type="entry name" value="BACK"/>
</dbReference>
<evidence type="ECO:0000313" key="5">
    <source>
        <dbReference type="EMBL" id="CAC5397085.1"/>
    </source>
</evidence>
<dbReference type="InterPro" id="IPR012983">
    <property type="entry name" value="PHR"/>
</dbReference>
<name>A0A6J8CM58_MYTCO</name>
<feature type="domain" description="BTB" evidence="4">
    <location>
        <begin position="50"/>
        <end position="128"/>
    </location>
</feature>
<dbReference type="InterPro" id="IPR000210">
    <property type="entry name" value="BTB/POZ_dom"/>
</dbReference>
<keyword evidence="2" id="KW-0963">Cytoplasm</keyword>
<keyword evidence="7" id="KW-1185">Reference proteome</keyword>
<gene>
    <name evidence="5" type="ORF">MCOR_31558</name>
</gene>
<dbReference type="Gene3D" id="1.25.40.420">
    <property type="match status" value="1"/>
</dbReference>
<feature type="compositionally biased region" description="Low complexity" evidence="3">
    <location>
        <begin position="308"/>
        <end position="321"/>
    </location>
</feature>
<proteinExistence type="predicted"/>
<evidence type="ECO:0000256" key="3">
    <source>
        <dbReference type="SAM" id="MobiDB-lite"/>
    </source>
</evidence>
<evidence type="ECO:0000313" key="6">
    <source>
        <dbReference type="EMBL" id="CAC5397086.1"/>
    </source>
</evidence>
<protein>
    <submittedName>
        <fullName evidence="6">BTBD3_6</fullName>
    </submittedName>
</protein>
<dbReference type="PANTHER" id="PTHR45774">
    <property type="entry name" value="BTB/POZ DOMAIN-CONTAINING"/>
    <property type="match status" value="1"/>
</dbReference>
<dbReference type="InterPro" id="IPR011333">
    <property type="entry name" value="SKP1/BTB/POZ_sf"/>
</dbReference>
<dbReference type="Gene3D" id="3.30.710.10">
    <property type="entry name" value="Potassium Channel Kv1.1, Chain A"/>
    <property type="match status" value="1"/>
</dbReference>
<dbReference type="EMBL" id="CACVKT020005663">
    <property type="protein sequence ID" value="CAC5397086.1"/>
    <property type="molecule type" value="Genomic_DNA"/>
</dbReference>
<dbReference type="SMART" id="SM00225">
    <property type="entry name" value="BTB"/>
    <property type="match status" value="1"/>
</dbReference>
<dbReference type="Pfam" id="PF08005">
    <property type="entry name" value="PHR"/>
    <property type="match status" value="1"/>
</dbReference>
<sequence length="555" mass="61895">MLESSQFSSDNITDETEVKVARMASAGEDWRTGKSIIECNRYILDNSVHTDVTFNVKSTRLMAHRTILISRSQVFESLLMSQASSGVISVPDVEPAVFGKMLSVPDVEPAVFGKMLSFIYCDSVDVDDSDAAGLLAAAKKYKISGLEALCMQKMKTGVSIESACIVLNHATDIQLKEKCVEFIFRFPQEIIETSGFLQLQPQHLQAIIADDHFNVKEELIFETLVKWSEKECVRQNLSINLPHQNQVLGDIIKLVRFGLMEHKYVKEKCKKFLSSESYVDIMEELAELGNNSGLIKKKRGLVATPDDSNSVSSTLTSNSSSRVFDHGASQGLPSSFTSFQSNPRVLHPRSNPMETSTSSRSSQDIPEVTDCIRPVETVQRYSLEHRERVRLGYFIERDQRIIVERFEATQSGKAYTRDNKDGVSFISSQNLKLHGLLIYGSHQRPGSYQIELEILKDTGIRGSDLQRVFALKTSMSTDGATKVYELVVSPALMIDSAKVYTIRALFKGQASFYGVKGNSPVLKNGLQIDFVTDITCLNLTSKEIGQFPGLIFEKV</sequence>